<evidence type="ECO:0000256" key="6">
    <source>
        <dbReference type="ARBA" id="ARBA00023288"/>
    </source>
</evidence>
<evidence type="ECO:0000313" key="9">
    <source>
        <dbReference type="EMBL" id="CAF1230017.1"/>
    </source>
</evidence>
<dbReference type="InterPro" id="IPR002048">
    <property type="entry name" value="EF_hand_dom"/>
</dbReference>
<gene>
    <name evidence="9" type="ORF">GPM918_LOCUS25123</name>
    <name evidence="8" type="ORF">OVA965_LOCUS17772</name>
    <name evidence="11" type="ORF">SRO942_LOCUS25128</name>
    <name evidence="10" type="ORF">TMI583_LOCUS17782</name>
</gene>
<dbReference type="PANTHER" id="PTHR23055:SF178">
    <property type="entry name" value="NEUROCALCIN HOMOLOG"/>
    <property type="match status" value="1"/>
</dbReference>
<protein>
    <recommendedName>
        <fullName evidence="7">EF-hand domain-containing protein</fullName>
    </recommendedName>
</protein>
<dbReference type="AlphaFoldDB" id="A0A814YIK0"/>
<dbReference type="Gene3D" id="1.10.238.10">
    <property type="entry name" value="EF-hand"/>
    <property type="match status" value="1"/>
</dbReference>
<dbReference type="EMBL" id="CAJOBA010008637">
    <property type="protein sequence ID" value="CAF3833094.1"/>
    <property type="molecule type" value="Genomic_DNA"/>
</dbReference>
<accession>A0A814YIK0</accession>
<feature type="domain" description="EF-hand" evidence="7">
    <location>
        <begin position="100"/>
        <end position="135"/>
    </location>
</feature>
<name>A0A814YIK0_9BILA</name>
<dbReference type="EMBL" id="CAJNOK010008623">
    <property type="protein sequence ID" value="CAF1068414.1"/>
    <property type="molecule type" value="Genomic_DNA"/>
</dbReference>
<dbReference type="Proteomes" id="UP000681722">
    <property type="component" value="Unassembled WGS sequence"/>
</dbReference>
<dbReference type="GO" id="GO:0005509">
    <property type="term" value="F:calcium ion binding"/>
    <property type="evidence" value="ECO:0007669"/>
    <property type="project" value="InterPro"/>
</dbReference>
<comment type="similarity">
    <text evidence="1">Belongs to the recoverin family.</text>
</comment>
<keyword evidence="3" id="KW-0479">Metal-binding</keyword>
<evidence type="ECO:0000256" key="4">
    <source>
        <dbReference type="ARBA" id="ARBA00022737"/>
    </source>
</evidence>
<organism evidence="9 12">
    <name type="scientific">Didymodactylos carnosus</name>
    <dbReference type="NCBI Taxonomy" id="1234261"/>
    <lineage>
        <taxon>Eukaryota</taxon>
        <taxon>Metazoa</taxon>
        <taxon>Spiralia</taxon>
        <taxon>Gnathifera</taxon>
        <taxon>Rotifera</taxon>
        <taxon>Eurotatoria</taxon>
        <taxon>Bdelloidea</taxon>
        <taxon>Philodinida</taxon>
        <taxon>Philodinidae</taxon>
        <taxon>Didymodactylos</taxon>
    </lineage>
</organism>
<proteinExistence type="inferred from homology"/>
<dbReference type="SMART" id="SM00054">
    <property type="entry name" value="EFh"/>
    <property type="match status" value="2"/>
</dbReference>
<keyword evidence="2" id="KW-0519">Myristate</keyword>
<keyword evidence="12" id="KW-1185">Reference proteome</keyword>
<reference evidence="9" key="1">
    <citation type="submission" date="2021-02" db="EMBL/GenBank/DDBJ databases">
        <authorList>
            <person name="Nowell W R."/>
        </authorList>
    </citation>
    <scope>NUCLEOTIDE SEQUENCE</scope>
</reference>
<feature type="domain" description="EF-hand" evidence="7">
    <location>
        <begin position="64"/>
        <end position="99"/>
    </location>
</feature>
<evidence type="ECO:0000313" key="12">
    <source>
        <dbReference type="Proteomes" id="UP000663829"/>
    </source>
</evidence>
<dbReference type="InterPro" id="IPR028846">
    <property type="entry name" value="Recoverin"/>
</dbReference>
<keyword evidence="6" id="KW-0449">Lipoprotein</keyword>
<evidence type="ECO:0000256" key="3">
    <source>
        <dbReference type="ARBA" id="ARBA00022723"/>
    </source>
</evidence>
<dbReference type="PROSITE" id="PS00018">
    <property type="entry name" value="EF_HAND_1"/>
    <property type="match status" value="2"/>
</dbReference>
<sequence>MGNKITKNIPPLHTAVLKRIHENTDFLPNEIQYFHYDFHKYAPNGQLTLVDFEKFYKLLFRRGNSERFAKYVFDAYDINMDNIVDFEEFIMGLYNTTKADSPDKIRWAFDLCDRDCDNNLDINEIENVVEALYEMSEYDMPRQETYMEALDRIKHLFLGNEDNDDLVDSVSKTDFVNIVEKDVTIMGLIECKTNINKKRKSQILSKKQLNFKQSKQKSFSDMALPMKK</sequence>
<evidence type="ECO:0000313" key="10">
    <source>
        <dbReference type="EMBL" id="CAF3833094.1"/>
    </source>
</evidence>
<dbReference type="OrthoDB" id="114727at2759"/>
<dbReference type="PANTHER" id="PTHR23055">
    <property type="entry name" value="CALCIUM BINDING PROTEINS"/>
    <property type="match status" value="1"/>
</dbReference>
<evidence type="ECO:0000313" key="11">
    <source>
        <dbReference type="EMBL" id="CAF3992706.1"/>
    </source>
</evidence>
<evidence type="ECO:0000259" key="7">
    <source>
        <dbReference type="PROSITE" id="PS50222"/>
    </source>
</evidence>
<keyword evidence="4" id="KW-0677">Repeat</keyword>
<dbReference type="PRINTS" id="PR00450">
    <property type="entry name" value="RECOVERIN"/>
</dbReference>
<dbReference type="PROSITE" id="PS50222">
    <property type="entry name" value="EF_HAND_2"/>
    <property type="match status" value="2"/>
</dbReference>
<dbReference type="InterPro" id="IPR011992">
    <property type="entry name" value="EF-hand-dom_pair"/>
</dbReference>
<evidence type="ECO:0000256" key="2">
    <source>
        <dbReference type="ARBA" id="ARBA00022707"/>
    </source>
</evidence>
<evidence type="ECO:0000313" key="8">
    <source>
        <dbReference type="EMBL" id="CAF1068414.1"/>
    </source>
</evidence>
<dbReference type="EMBL" id="CAJNOQ010009628">
    <property type="protein sequence ID" value="CAF1230017.1"/>
    <property type="molecule type" value="Genomic_DNA"/>
</dbReference>
<evidence type="ECO:0000256" key="5">
    <source>
        <dbReference type="ARBA" id="ARBA00022837"/>
    </source>
</evidence>
<dbReference type="EMBL" id="CAJOBC010009632">
    <property type="protein sequence ID" value="CAF3992706.1"/>
    <property type="molecule type" value="Genomic_DNA"/>
</dbReference>
<dbReference type="Proteomes" id="UP000682733">
    <property type="component" value="Unassembled WGS sequence"/>
</dbReference>
<evidence type="ECO:0000256" key="1">
    <source>
        <dbReference type="ARBA" id="ARBA00006049"/>
    </source>
</evidence>
<dbReference type="Proteomes" id="UP000663829">
    <property type="component" value="Unassembled WGS sequence"/>
</dbReference>
<dbReference type="Proteomes" id="UP000677228">
    <property type="component" value="Unassembled WGS sequence"/>
</dbReference>
<keyword evidence="5" id="KW-0106">Calcium</keyword>
<dbReference type="InterPro" id="IPR018247">
    <property type="entry name" value="EF_Hand_1_Ca_BS"/>
</dbReference>
<dbReference type="SUPFAM" id="SSF47473">
    <property type="entry name" value="EF-hand"/>
    <property type="match status" value="1"/>
</dbReference>
<comment type="caution">
    <text evidence="9">The sequence shown here is derived from an EMBL/GenBank/DDBJ whole genome shotgun (WGS) entry which is preliminary data.</text>
</comment>